<name>A0A8H6E6W6_PETAA</name>
<comment type="caution">
    <text evidence="1">The sequence shown here is derived from an EMBL/GenBank/DDBJ whole genome shotgun (WGS) entry which is preliminary data.</text>
</comment>
<evidence type="ECO:0000313" key="1">
    <source>
        <dbReference type="EMBL" id="KAF5861722.1"/>
    </source>
</evidence>
<dbReference type="Proteomes" id="UP000541154">
    <property type="component" value="Unassembled WGS sequence"/>
</dbReference>
<proteinExistence type="predicted"/>
<dbReference type="EMBL" id="SPNV01000092">
    <property type="protein sequence ID" value="KAF5861722.1"/>
    <property type="molecule type" value="Genomic_DNA"/>
</dbReference>
<accession>A0A8H6E6W6</accession>
<reference evidence="1 2" key="1">
    <citation type="submission" date="2019-04" db="EMBL/GenBank/DDBJ databases">
        <title>Aspergillus burnettii sp. nov., novel species from soil in southeast Queensland.</title>
        <authorList>
            <person name="Gilchrist C.L.M."/>
            <person name="Pitt J.I."/>
            <person name="Lange L."/>
            <person name="Lacey H.J."/>
            <person name="Vuong D."/>
            <person name="Midgley D.J."/>
            <person name="Greenfield P."/>
            <person name="Bradbury M."/>
            <person name="Lacey E."/>
            <person name="Busk P.K."/>
            <person name="Pilgaard B."/>
            <person name="Chooi Y.H."/>
            <person name="Piggott A.M."/>
        </authorList>
    </citation>
    <scope>NUCLEOTIDE SEQUENCE [LARGE SCALE GENOMIC DNA]</scope>
    <source>
        <strain evidence="1 2">FRR 5400</strain>
    </source>
</reference>
<sequence>MDISKLFLKDESEWFGTSLASFKALGAPYAIYKLLVDEIFSQIGVLPTSCELRTDKYRYITQSVTIFGCRFIDYIHNHVSVGRASWMKGLGIAVIHANGKYEASVERAKADARMNGWHFVSSTSWSDFDSGIPQDVMNAYVAVVDEALNRLPAVNEITHVSPAAVLEALLQQFSLVEPSEAGCLLQSSKKSLNMPVTKQNLRTACRTPSPAAWKILSWLTRDFSGCVRLGGSRRNEAIFKGDIPVVCGESSAATMGVMLLASRGSRLREKLSFNIDSQVVLFGLEGATDPDIYEQLVGVCFQAVFEAQSHFTRGHSV</sequence>
<organism evidence="1 2">
    <name type="scientific">Petromyces alliaceus</name>
    <name type="common">Aspergillus alliaceus</name>
    <dbReference type="NCBI Taxonomy" id="209559"/>
    <lineage>
        <taxon>Eukaryota</taxon>
        <taxon>Fungi</taxon>
        <taxon>Dikarya</taxon>
        <taxon>Ascomycota</taxon>
        <taxon>Pezizomycotina</taxon>
        <taxon>Eurotiomycetes</taxon>
        <taxon>Eurotiomycetidae</taxon>
        <taxon>Eurotiales</taxon>
        <taxon>Aspergillaceae</taxon>
        <taxon>Aspergillus</taxon>
        <taxon>Aspergillus subgen. Circumdati</taxon>
    </lineage>
</organism>
<dbReference type="PANTHER" id="PTHR42937">
    <property type="match status" value="1"/>
</dbReference>
<dbReference type="AlphaFoldDB" id="A0A8H6E6W6"/>
<keyword evidence="2" id="KW-1185">Reference proteome</keyword>
<evidence type="ECO:0000313" key="2">
    <source>
        <dbReference type="Proteomes" id="UP000541154"/>
    </source>
</evidence>
<dbReference type="SUPFAM" id="SSF53686">
    <property type="entry name" value="Tryptophan synthase beta subunit-like PLP-dependent enzymes"/>
    <property type="match status" value="1"/>
</dbReference>
<evidence type="ECO:0008006" key="3">
    <source>
        <dbReference type="Google" id="ProtNLM"/>
    </source>
</evidence>
<dbReference type="Gene3D" id="3.40.50.1100">
    <property type="match status" value="2"/>
</dbReference>
<gene>
    <name evidence="1" type="ORF">ETB97_012674</name>
</gene>
<dbReference type="InterPro" id="IPR036052">
    <property type="entry name" value="TrpB-like_PALP_sf"/>
</dbReference>
<protein>
    <recommendedName>
        <fullName evidence="3">Tryptophan synthase beta chain-like PALP domain-containing protein</fullName>
    </recommendedName>
</protein>
<dbReference type="PANTHER" id="PTHR42937:SF1">
    <property type="entry name" value="DIAMINOPROPIONATE AMMONIA-LYASE"/>
    <property type="match status" value="1"/>
</dbReference>